<dbReference type="InterPro" id="IPR047721">
    <property type="entry name" value="DrmB"/>
</dbReference>
<proteinExistence type="predicted"/>
<comment type="caution">
    <text evidence="2">The sequence shown here is derived from an EMBL/GenBank/DDBJ whole genome shotgun (WGS) entry which is preliminary data.</text>
</comment>
<keyword evidence="3" id="KW-1185">Reference proteome</keyword>
<dbReference type="Proteomes" id="UP001595989">
    <property type="component" value="Unassembled WGS sequence"/>
</dbReference>
<sequence length="563" mass="64399">MSKTLGELRPSQLIFHHGPGAIVDMLDQSVMIMGADTWKLWDVPTHYDDRVSRLFGVDYIKLLNGNPQNLEIKARPFPKWKVCPKCGMMTKSRETECYFCKRDHDESINLFPSRFVLACENGHISDFPWEDWVHDGKCCKNPILKMKSDGVVGSLADMTVRCVKCKSKPKSLAKIMKEERNCTGERTWLGDSQKGCNVRMQTVLRGASKLYSPVIKSILPIPLTNGKEDSLYQRVQAHKATLKTLRENNELLFKETAKALLDIDDNEIENVAKILDGVYEEPVTIETIRKQEWNTFKAGAKDDINDSGYKALKMDIHDKMSSYFQSILRVDSLPEIQVLQGFTRLSYLDLFEETEVKTSSIMKDENANWLPGVKNLGEGIFFEFNIDQLRQWEERIEVKNELGKVFHRFNERREQMDLNNVELLERHVLIHSFAHALIHEFARFSGYSTTSLRERIYSGKDMHGVLIYTSSSDSEGSLGGLIELAKPEKLYPIFIRALEKMEYCSSDPYCSSGNHALQSSINGAACHSCAFVSETSCEWGNQLLDRRVLLLLNQQENLAFFEV</sequence>
<evidence type="ECO:0000259" key="1">
    <source>
        <dbReference type="Pfam" id="PF09369"/>
    </source>
</evidence>
<dbReference type="Pfam" id="PF09369">
    <property type="entry name" value="MZB"/>
    <property type="match status" value="1"/>
</dbReference>
<dbReference type="NCBIfam" id="NF038324">
    <property type="entry name" value="DrmB_fam"/>
    <property type="match status" value="1"/>
</dbReference>
<dbReference type="EMBL" id="JBHSFU010000003">
    <property type="protein sequence ID" value="MFC4557302.1"/>
    <property type="molecule type" value="Genomic_DNA"/>
</dbReference>
<feature type="domain" description="MrfA-like Zn-binding" evidence="1">
    <location>
        <begin position="433"/>
        <end position="529"/>
    </location>
</feature>
<reference evidence="3" key="1">
    <citation type="journal article" date="2019" name="Int. J. Syst. Evol. Microbiol.">
        <title>The Global Catalogue of Microorganisms (GCM) 10K type strain sequencing project: providing services to taxonomists for standard genome sequencing and annotation.</title>
        <authorList>
            <consortium name="The Broad Institute Genomics Platform"/>
            <consortium name="The Broad Institute Genome Sequencing Center for Infectious Disease"/>
            <person name="Wu L."/>
            <person name="Ma J."/>
        </authorList>
    </citation>
    <scope>NUCLEOTIDE SEQUENCE [LARGE SCALE GENOMIC DNA]</scope>
    <source>
        <strain evidence="3">CGMCC 4.7426</strain>
    </source>
</reference>
<protein>
    <submittedName>
        <fullName evidence="2">DrmB family protein</fullName>
    </submittedName>
</protein>
<accession>A0ABV9DEX1</accession>
<evidence type="ECO:0000313" key="3">
    <source>
        <dbReference type="Proteomes" id="UP001595989"/>
    </source>
</evidence>
<name>A0ABV9DEX1_9BACI</name>
<dbReference type="InterPro" id="IPR018973">
    <property type="entry name" value="MZB"/>
</dbReference>
<organism evidence="2 3">
    <name type="scientific">Virgibacillus kekensis</name>
    <dbReference type="NCBI Taxonomy" id="202261"/>
    <lineage>
        <taxon>Bacteria</taxon>
        <taxon>Bacillati</taxon>
        <taxon>Bacillota</taxon>
        <taxon>Bacilli</taxon>
        <taxon>Bacillales</taxon>
        <taxon>Bacillaceae</taxon>
        <taxon>Virgibacillus</taxon>
    </lineage>
</organism>
<evidence type="ECO:0000313" key="2">
    <source>
        <dbReference type="EMBL" id="MFC4557302.1"/>
    </source>
</evidence>
<gene>
    <name evidence="2" type="primary">drmB</name>
    <name evidence="2" type="ORF">ACFO3D_03640</name>
</gene>
<dbReference type="RefSeq" id="WP_390293247.1">
    <property type="nucleotide sequence ID" value="NZ_JBHSFU010000003.1"/>
</dbReference>